<proteinExistence type="predicted"/>
<evidence type="ECO:0000313" key="2">
    <source>
        <dbReference type="EMBL" id="ATB70705.1"/>
    </source>
</evidence>
<dbReference type="KEGG" id="sulj:SJPD1_2611"/>
<dbReference type="EMBL" id="CP023275">
    <property type="protein sequence ID" value="ATB70705.1"/>
    <property type="molecule type" value="Genomic_DNA"/>
</dbReference>
<name>A0A290HH29_9BACT</name>
<dbReference type="RefSeq" id="WP_096047514.1">
    <property type="nucleotide sequence ID" value="NZ_CP023275.1"/>
</dbReference>
<protein>
    <recommendedName>
        <fullName evidence="4">Intracellular septation protein A</fullName>
    </recommendedName>
</protein>
<dbReference type="AlphaFoldDB" id="A0A290HH29"/>
<evidence type="ECO:0000313" key="3">
    <source>
        <dbReference type="Proteomes" id="UP000217349"/>
    </source>
</evidence>
<feature type="transmembrane region" description="Helical" evidence="1">
    <location>
        <begin position="12"/>
        <end position="38"/>
    </location>
</feature>
<gene>
    <name evidence="2" type="ORF">SJPD1_2611</name>
</gene>
<feature type="transmembrane region" description="Helical" evidence="1">
    <location>
        <begin position="45"/>
        <end position="64"/>
    </location>
</feature>
<keyword evidence="1" id="KW-1133">Transmembrane helix</keyword>
<reference evidence="3" key="1">
    <citation type="submission" date="2017-09" db="EMBL/GenBank/DDBJ databases">
        <title>The complete genome of Sulfurospirillum sp. JPD-1.</title>
        <authorList>
            <person name="Goris T."/>
        </authorList>
    </citation>
    <scope>NUCLEOTIDE SEQUENCE [LARGE SCALE GENOMIC DNA]</scope>
    <source>
        <strain evidence="3">JPD-1</strain>
    </source>
</reference>
<dbReference type="Proteomes" id="UP000217349">
    <property type="component" value="Chromosome"/>
</dbReference>
<dbReference type="OrthoDB" id="5339472at2"/>
<sequence length="177" mass="20667">MHILFSFLYAPIVVVLLGYFDIKTVAIGLFGFGVLWLLSQKKREIKTTIFPLFYMAVALGAYFLDDFLVLKFLPLLISLAFIFFLIASYFDNDSIILHFARKIHKRSLSVAEEAYVNRSTIFWIALASVNILLHVSILLLKNDHYWIMYSSFGWYLVFILGGIVQFLHRHFIFLKRL</sequence>
<evidence type="ECO:0000256" key="1">
    <source>
        <dbReference type="SAM" id="Phobius"/>
    </source>
</evidence>
<feature type="transmembrane region" description="Helical" evidence="1">
    <location>
        <begin position="121"/>
        <end position="140"/>
    </location>
</feature>
<evidence type="ECO:0008006" key="4">
    <source>
        <dbReference type="Google" id="ProtNLM"/>
    </source>
</evidence>
<organism evidence="2 3">
    <name type="scientific">Sulfurospirillum diekertiae</name>
    <dbReference type="NCBI Taxonomy" id="1854492"/>
    <lineage>
        <taxon>Bacteria</taxon>
        <taxon>Pseudomonadati</taxon>
        <taxon>Campylobacterota</taxon>
        <taxon>Epsilonproteobacteria</taxon>
        <taxon>Campylobacterales</taxon>
        <taxon>Sulfurospirillaceae</taxon>
        <taxon>Sulfurospirillum</taxon>
    </lineage>
</organism>
<feature type="transmembrane region" description="Helical" evidence="1">
    <location>
        <begin position="76"/>
        <end position="100"/>
    </location>
</feature>
<feature type="transmembrane region" description="Helical" evidence="1">
    <location>
        <begin position="146"/>
        <end position="167"/>
    </location>
</feature>
<accession>A0A290HH29</accession>
<keyword evidence="1" id="KW-0472">Membrane</keyword>
<keyword evidence="1" id="KW-0812">Transmembrane</keyword>